<sequence length="42" mass="4856">MEYQTRSCLLGVDLRSFTILKYGLLSFASNLIIICFTLNSFY</sequence>
<dbReference type="STRING" id="1193729.A1OE_502"/>
<keyword evidence="1" id="KW-0472">Membrane</keyword>
<keyword evidence="1" id="KW-1133">Transmembrane helix</keyword>
<gene>
    <name evidence="2" type="ORF">A1OE_502</name>
</gene>
<reference evidence="2 3" key="1">
    <citation type="journal article" date="2012" name="Proc. Natl. Acad. Sci. U.S.A.">
        <title>Genome streamlining and chemical defense in a coral reef symbiosis.</title>
        <authorList>
            <person name="Kwan J.C."/>
            <person name="Donia M.S."/>
            <person name="Han A.W."/>
            <person name="Hirose E."/>
            <person name="Haygood M.G."/>
            <person name="Schmidt E.W."/>
        </authorList>
    </citation>
    <scope>NUCLEOTIDE SEQUENCE [LARGE SCALE GENOMIC DNA]</scope>
    <source>
        <strain evidence="2 3">L2</strain>
    </source>
</reference>
<dbReference type="EMBL" id="CP003539">
    <property type="protein sequence ID" value="AFX98695.1"/>
    <property type="molecule type" value="Genomic_DNA"/>
</dbReference>
<protein>
    <submittedName>
        <fullName evidence="2">Uncharacterized protein</fullName>
    </submittedName>
</protein>
<dbReference type="Proteomes" id="UP000010077">
    <property type="component" value="Chromosome"/>
</dbReference>
<accession>K7YGG5</accession>
<organism evidence="2 3">
    <name type="scientific">Candidatus Endolissoclinum faulkneri L2</name>
    <dbReference type="NCBI Taxonomy" id="1193729"/>
    <lineage>
        <taxon>Bacteria</taxon>
        <taxon>Pseudomonadati</taxon>
        <taxon>Pseudomonadota</taxon>
        <taxon>Alphaproteobacteria</taxon>
        <taxon>Rhodospirillales</taxon>
        <taxon>Rhodospirillaceae</taxon>
        <taxon>Candidatus Endolissoclinum</taxon>
    </lineage>
</organism>
<evidence type="ECO:0000256" key="1">
    <source>
        <dbReference type="SAM" id="Phobius"/>
    </source>
</evidence>
<keyword evidence="1" id="KW-0812">Transmembrane</keyword>
<name>K7YGG5_9PROT</name>
<evidence type="ECO:0000313" key="3">
    <source>
        <dbReference type="Proteomes" id="UP000010077"/>
    </source>
</evidence>
<dbReference type="KEGG" id="thal:A1OE_502"/>
<evidence type="ECO:0000313" key="2">
    <source>
        <dbReference type="EMBL" id="AFX98695.1"/>
    </source>
</evidence>
<dbReference type="AlphaFoldDB" id="K7YGG5"/>
<proteinExistence type="predicted"/>
<dbReference type="HOGENOM" id="CLU_3248743_0_0_5"/>
<feature type="transmembrane region" description="Helical" evidence="1">
    <location>
        <begin position="19"/>
        <end position="41"/>
    </location>
</feature>
<keyword evidence="3" id="KW-1185">Reference proteome</keyword>